<feature type="domain" description="PB1-like" evidence="1">
    <location>
        <begin position="1"/>
        <end position="94"/>
    </location>
</feature>
<comment type="caution">
    <text evidence="2">The sequence shown here is derived from an EMBL/GenBank/DDBJ whole genome shotgun (WGS) entry which is preliminary data.</text>
</comment>
<dbReference type="OrthoDB" id="1303499at2759"/>
<evidence type="ECO:0000259" key="1">
    <source>
        <dbReference type="Pfam" id="PF26130"/>
    </source>
</evidence>
<dbReference type="AlphaFoldDB" id="A0A9P1ED76"/>
<name>A0A9P1ED76_CUSEU</name>
<dbReference type="Proteomes" id="UP001152484">
    <property type="component" value="Unassembled WGS sequence"/>
</dbReference>
<reference evidence="2" key="1">
    <citation type="submission" date="2022-07" db="EMBL/GenBank/DDBJ databases">
        <authorList>
            <person name="Macas J."/>
            <person name="Novak P."/>
            <person name="Neumann P."/>
        </authorList>
    </citation>
    <scope>NUCLEOTIDE SEQUENCE</scope>
</reference>
<proteinExistence type="predicted"/>
<dbReference type="Pfam" id="PF26130">
    <property type="entry name" value="PB1-like"/>
    <property type="match status" value="1"/>
</dbReference>
<accession>A0A9P1ED76</accession>
<evidence type="ECO:0000313" key="3">
    <source>
        <dbReference type="Proteomes" id="UP001152484"/>
    </source>
</evidence>
<sequence>MWHGGTFRKNETGQLQYVGGQCKCFDVDGDELCWFCLEELAGKCGKYSSIDDIYYLIPGKTFDNGLKRVKFDAEVREMYNLVMTFRTIDCYIRHGLSTPEIVYLLEGTGENEDSSVGLQTSKVAAGSGRVKVWAHLTQTPQKFQVAFMRKNQNMML</sequence>
<dbReference type="InterPro" id="IPR058594">
    <property type="entry name" value="PB1-like_dom_pln"/>
</dbReference>
<gene>
    <name evidence="2" type="ORF">CEURO_LOCUS13541</name>
</gene>
<dbReference type="EMBL" id="CAMAPE010000035">
    <property type="protein sequence ID" value="CAH9096761.1"/>
    <property type="molecule type" value="Genomic_DNA"/>
</dbReference>
<evidence type="ECO:0000313" key="2">
    <source>
        <dbReference type="EMBL" id="CAH9096761.1"/>
    </source>
</evidence>
<protein>
    <recommendedName>
        <fullName evidence="1">PB1-like domain-containing protein</fullName>
    </recommendedName>
</protein>
<keyword evidence="3" id="KW-1185">Reference proteome</keyword>
<organism evidence="2 3">
    <name type="scientific">Cuscuta europaea</name>
    <name type="common">European dodder</name>
    <dbReference type="NCBI Taxonomy" id="41803"/>
    <lineage>
        <taxon>Eukaryota</taxon>
        <taxon>Viridiplantae</taxon>
        <taxon>Streptophyta</taxon>
        <taxon>Embryophyta</taxon>
        <taxon>Tracheophyta</taxon>
        <taxon>Spermatophyta</taxon>
        <taxon>Magnoliopsida</taxon>
        <taxon>eudicotyledons</taxon>
        <taxon>Gunneridae</taxon>
        <taxon>Pentapetalae</taxon>
        <taxon>asterids</taxon>
        <taxon>lamiids</taxon>
        <taxon>Solanales</taxon>
        <taxon>Convolvulaceae</taxon>
        <taxon>Cuscuteae</taxon>
        <taxon>Cuscuta</taxon>
        <taxon>Cuscuta subgen. Cuscuta</taxon>
    </lineage>
</organism>